<reference evidence="1 2" key="1">
    <citation type="journal article" date="2019" name="Int. J. Syst. Evol. Microbiol.">
        <title>The Global Catalogue of Microorganisms (GCM) 10K type strain sequencing project: providing services to taxonomists for standard genome sequencing and annotation.</title>
        <authorList>
            <consortium name="The Broad Institute Genomics Platform"/>
            <consortium name="The Broad Institute Genome Sequencing Center for Infectious Disease"/>
            <person name="Wu L."/>
            <person name="Ma J."/>
        </authorList>
    </citation>
    <scope>NUCLEOTIDE SEQUENCE [LARGE SCALE GENOMIC DNA]</scope>
    <source>
        <strain evidence="1 2">CGMCC 1.10594</strain>
    </source>
</reference>
<dbReference type="SUPFAM" id="SSF52402">
    <property type="entry name" value="Adenine nucleotide alpha hydrolases-like"/>
    <property type="match status" value="1"/>
</dbReference>
<dbReference type="Gene3D" id="3.40.50.620">
    <property type="entry name" value="HUPs"/>
    <property type="match status" value="1"/>
</dbReference>
<protein>
    <submittedName>
        <fullName evidence="1">Alpha hydrolase</fullName>
    </submittedName>
</protein>
<accession>A0ABD6CUE8</accession>
<proteinExistence type="predicted"/>
<dbReference type="NCBIfam" id="NF011155">
    <property type="entry name" value="PRK14561.1"/>
    <property type="match status" value="1"/>
</dbReference>
<dbReference type="RefSeq" id="WP_256406225.1">
    <property type="nucleotide sequence ID" value="NZ_CP187151.1"/>
</dbReference>
<dbReference type="Pfam" id="PF24167">
    <property type="entry name" value="DUF7411"/>
    <property type="match status" value="1"/>
</dbReference>
<comment type="caution">
    <text evidence="1">The sequence shown here is derived from an EMBL/GenBank/DDBJ whole genome shotgun (WGS) entry which is preliminary data.</text>
</comment>
<sequence>MDAAVLFSGGKDSALAALVLDRFYDVTLVTGTFGITDDWRHARTAAARLDYPFRTVDLDPAVADDAVERMRSDGYPRNGIQRVHEHALERVAACDVTAVADGTRRDDRVPTVDRPTARSLEDRHGVDYLAPLAGFGRGAVDRLVDAHLDVRAGPSEAVGRADYEAELRARLADRAGPDAVESVFPAHEQTVVRGRQAGGASGDTPK</sequence>
<dbReference type="AlphaFoldDB" id="A0ABD6CUE8"/>
<gene>
    <name evidence="1" type="ORF">ACFSBJ_01770</name>
</gene>
<dbReference type="GO" id="GO:0016787">
    <property type="term" value="F:hydrolase activity"/>
    <property type="evidence" value="ECO:0007669"/>
    <property type="project" value="UniProtKB-KW"/>
</dbReference>
<keyword evidence="2" id="KW-1185">Reference proteome</keyword>
<dbReference type="EMBL" id="JBHUDL010000004">
    <property type="protein sequence ID" value="MFD1632480.1"/>
    <property type="molecule type" value="Genomic_DNA"/>
</dbReference>
<evidence type="ECO:0000313" key="1">
    <source>
        <dbReference type="EMBL" id="MFD1632480.1"/>
    </source>
</evidence>
<organism evidence="1 2">
    <name type="scientific">Haloplanus ruber</name>
    <dbReference type="NCBI Taxonomy" id="869892"/>
    <lineage>
        <taxon>Archaea</taxon>
        <taxon>Methanobacteriati</taxon>
        <taxon>Methanobacteriota</taxon>
        <taxon>Stenosarchaea group</taxon>
        <taxon>Halobacteria</taxon>
        <taxon>Halobacteriales</taxon>
        <taxon>Haloferacaceae</taxon>
        <taxon>Haloplanus</taxon>
    </lineage>
</organism>
<name>A0ABD6CUE8_9EURY</name>
<keyword evidence="1" id="KW-0378">Hydrolase</keyword>
<dbReference type="Proteomes" id="UP001597075">
    <property type="component" value="Unassembled WGS sequence"/>
</dbReference>
<dbReference type="InterPro" id="IPR014729">
    <property type="entry name" value="Rossmann-like_a/b/a_fold"/>
</dbReference>
<evidence type="ECO:0000313" key="2">
    <source>
        <dbReference type="Proteomes" id="UP001597075"/>
    </source>
</evidence>
<dbReference type="InterPro" id="IPR055834">
    <property type="entry name" value="DUF7411"/>
</dbReference>